<evidence type="ECO:0000256" key="1">
    <source>
        <dbReference type="SAM" id="MobiDB-lite"/>
    </source>
</evidence>
<feature type="compositionally biased region" description="Basic and acidic residues" evidence="1">
    <location>
        <begin position="741"/>
        <end position="753"/>
    </location>
</feature>
<dbReference type="EMBL" id="JAINUG010000093">
    <property type="protein sequence ID" value="KAJ8398055.1"/>
    <property type="molecule type" value="Genomic_DNA"/>
</dbReference>
<gene>
    <name evidence="2" type="ORF">AAFF_G00431320</name>
</gene>
<feature type="region of interest" description="Disordered" evidence="1">
    <location>
        <begin position="1"/>
        <end position="74"/>
    </location>
</feature>
<name>A0AAD7WIM6_9TELE</name>
<feature type="compositionally biased region" description="Basic residues" evidence="1">
    <location>
        <begin position="909"/>
        <end position="919"/>
    </location>
</feature>
<sequence length="925" mass="102576">MYEVVDDFDEHCEEMDPQKEREDSSNGVDEGKQVTEGEQGQHKEAEIAEEEKEANTGEPELPDAADVPPSPDSKCPKRECVFPRGCHSSVQVMKILLSSKLDRSNSLPEVSPVYGRKLSSSAKGLLDCLTKLQLLGSGPTYVKPKTTKCQELMDILQTLWLSDPSDCEQMRQKDKLKDHGAVDNEYNPRSSSGVDVSGSSGSSGKSLGTVDQKVEVGHGRFTPVIEQDLQEETELQEEEESSKQPPEELSDMATPDITSQVQDSPGNEDIDTDKESQDREEGSASDRIISSNKIPKNVIEKSSSNKNSGNNRNAVKSAKEMEMDLQDTSSETPPSVQGAELTKKASQDPDPIWVFNLLKKLEKQFMTHYLTAMSELKVRWNLDESVMLDAMINELRDEVHKRIQSSISQELKKIQSRAGREPRPPTQAISRESTLQTEQRRRRLKVMHNKTISRREDNFTATVTNYSDQRSDDEYCPCDTCMKKKMAAKFVTPKFVNPPPLIKDFDLRKILQKKPLMPEQMDQPAATVDRNQGDSSNLGIEQANEMEEQACNAEQPMRKDRGDEDIGEQGEIEEEGRAEDDEAVENGEAVEEGEEEKEGEAEDEGEAAEEGNEAKDDIAPESEAEDTVDIEGGTGEGQTEGQTAEGETDAGEGKETAEEGDGVEDSKEDEEAKDKGDGEGSTKSHDSKDEADNGEGKQESINENEEAGNQAEDKSGNTDTETAEEKSVVRETEEEDDVEADMEHSEADTHDEQSGEEIEGEHQDEEQSETSTAEKIQEEHRGEESPEQDENERSGESEDAVEEFTAGESKEQETDGASKVNLGGDEDEELENKLMRHMTRSSIESRQGSLDDSMDFESVKGTYDTKSYHGSFRATSNHMYPNSSEEDAKGTGHSSTEEHKMAVVTPPKKSTKSTKSRQPKKSDID</sequence>
<feature type="compositionally biased region" description="Low complexity" evidence="1">
    <location>
        <begin position="301"/>
        <end position="311"/>
    </location>
</feature>
<evidence type="ECO:0000313" key="3">
    <source>
        <dbReference type="Proteomes" id="UP001221898"/>
    </source>
</evidence>
<accession>A0AAD7WIM6</accession>
<feature type="compositionally biased region" description="Low complexity" evidence="1">
    <location>
        <begin position="56"/>
        <end position="67"/>
    </location>
</feature>
<feature type="compositionally biased region" description="Polar residues" evidence="1">
    <location>
        <begin position="873"/>
        <end position="883"/>
    </location>
</feature>
<feature type="compositionally biased region" description="Polar residues" evidence="1">
    <location>
        <begin position="256"/>
        <end position="265"/>
    </location>
</feature>
<dbReference type="PANTHER" id="PTHR23005">
    <property type="entry name" value="RETINITIS PIGMENTOSA 1 PROTEIN"/>
    <property type="match status" value="1"/>
</dbReference>
<feature type="compositionally biased region" description="Basic and acidic residues" evidence="1">
    <location>
        <begin position="14"/>
        <end position="46"/>
    </location>
</feature>
<feature type="compositionally biased region" description="Basic and acidic residues" evidence="1">
    <location>
        <begin position="670"/>
        <end position="700"/>
    </location>
</feature>
<feature type="compositionally biased region" description="Acidic residues" evidence="1">
    <location>
        <begin position="1"/>
        <end position="13"/>
    </location>
</feature>
<feature type="region of interest" description="Disordered" evidence="1">
    <location>
        <begin position="170"/>
        <end position="345"/>
    </location>
</feature>
<keyword evidence="3" id="KW-1185">Reference proteome</keyword>
<reference evidence="2" key="1">
    <citation type="journal article" date="2023" name="Science">
        <title>Genome structures resolve the early diversification of teleost fishes.</title>
        <authorList>
            <person name="Parey E."/>
            <person name="Louis A."/>
            <person name="Montfort J."/>
            <person name="Bouchez O."/>
            <person name="Roques C."/>
            <person name="Iampietro C."/>
            <person name="Lluch J."/>
            <person name="Castinel A."/>
            <person name="Donnadieu C."/>
            <person name="Desvignes T."/>
            <person name="Floi Bucao C."/>
            <person name="Jouanno E."/>
            <person name="Wen M."/>
            <person name="Mejri S."/>
            <person name="Dirks R."/>
            <person name="Jansen H."/>
            <person name="Henkel C."/>
            <person name="Chen W.J."/>
            <person name="Zahm M."/>
            <person name="Cabau C."/>
            <person name="Klopp C."/>
            <person name="Thompson A.W."/>
            <person name="Robinson-Rechavi M."/>
            <person name="Braasch I."/>
            <person name="Lecointre G."/>
            <person name="Bobe J."/>
            <person name="Postlethwait J.H."/>
            <person name="Berthelot C."/>
            <person name="Roest Crollius H."/>
            <person name="Guiguen Y."/>
        </authorList>
    </citation>
    <scope>NUCLEOTIDE SEQUENCE</scope>
    <source>
        <strain evidence="2">NC1722</strain>
    </source>
</reference>
<feature type="compositionally biased region" description="Basic and acidic residues" evidence="1">
    <location>
        <begin position="410"/>
        <end position="423"/>
    </location>
</feature>
<feature type="compositionally biased region" description="Acidic residues" evidence="1">
    <location>
        <begin position="754"/>
        <end position="768"/>
    </location>
</feature>
<feature type="compositionally biased region" description="Polar residues" evidence="1">
    <location>
        <begin position="840"/>
        <end position="850"/>
    </location>
</feature>
<feature type="compositionally biased region" description="Acidic residues" evidence="1">
    <location>
        <begin position="619"/>
        <end position="629"/>
    </location>
</feature>
<dbReference type="GO" id="GO:0005930">
    <property type="term" value="C:axoneme"/>
    <property type="evidence" value="ECO:0007669"/>
    <property type="project" value="TreeGrafter"/>
</dbReference>
<feature type="compositionally biased region" description="Basic and acidic residues" evidence="1">
    <location>
        <begin position="775"/>
        <end position="784"/>
    </location>
</feature>
<feature type="compositionally biased region" description="Basic and acidic residues" evidence="1">
    <location>
        <begin position="170"/>
        <end position="182"/>
    </location>
</feature>
<comment type="caution">
    <text evidence="2">The sequence shown here is derived from an EMBL/GenBank/DDBJ whole genome shotgun (WGS) entry which is preliminary data.</text>
</comment>
<feature type="compositionally biased region" description="Acidic residues" evidence="1">
    <location>
        <begin position="565"/>
        <end position="611"/>
    </location>
</feature>
<feature type="compositionally biased region" description="Basic and acidic residues" evidence="1">
    <location>
        <begin position="273"/>
        <end position="284"/>
    </location>
</feature>
<dbReference type="GO" id="GO:0060041">
    <property type="term" value="P:retina development in camera-type eye"/>
    <property type="evidence" value="ECO:0007669"/>
    <property type="project" value="TreeGrafter"/>
</dbReference>
<feature type="compositionally biased region" description="Basic and acidic residues" evidence="1">
    <location>
        <begin position="886"/>
        <end position="901"/>
    </location>
</feature>
<dbReference type="PANTHER" id="PTHR23005:SF3">
    <property type="entry name" value="RETINITIS PIGMENTOSA 1-LIKE 1 PROTEIN"/>
    <property type="match status" value="1"/>
</dbReference>
<feature type="compositionally biased region" description="Polar residues" evidence="1">
    <location>
        <begin position="326"/>
        <end position="335"/>
    </location>
</feature>
<evidence type="ECO:0000313" key="2">
    <source>
        <dbReference type="EMBL" id="KAJ8398055.1"/>
    </source>
</evidence>
<feature type="compositionally biased region" description="Polar residues" evidence="1">
    <location>
        <begin position="529"/>
        <end position="539"/>
    </location>
</feature>
<feature type="compositionally biased region" description="Polar residues" evidence="1">
    <location>
        <begin position="427"/>
        <end position="437"/>
    </location>
</feature>
<feature type="region of interest" description="Disordered" evidence="1">
    <location>
        <begin position="516"/>
        <end position="925"/>
    </location>
</feature>
<feature type="compositionally biased region" description="Low complexity" evidence="1">
    <location>
        <begin position="190"/>
        <end position="208"/>
    </location>
</feature>
<dbReference type="GO" id="GO:0035082">
    <property type="term" value="P:axoneme assembly"/>
    <property type="evidence" value="ECO:0007669"/>
    <property type="project" value="TreeGrafter"/>
</dbReference>
<dbReference type="Proteomes" id="UP001221898">
    <property type="component" value="Unassembled WGS sequence"/>
</dbReference>
<feature type="compositionally biased region" description="Acidic residues" evidence="1">
    <location>
        <begin position="658"/>
        <end position="669"/>
    </location>
</feature>
<protein>
    <recommendedName>
        <fullName evidence="4">Retinitis pigmentosa 1-like 1 protein</fullName>
    </recommendedName>
</protein>
<evidence type="ECO:0008006" key="4">
    <source>
        <dbReference type="Google" id="ProtNLM"/>
    </source>
</evidence>
<dbReference type="AlphaFoldDB" id="A0AAD7WIM6"/>
<proteinExistence type="predicted"/>
<organism evidence="2 3">
    <name type="scientific">Aldrovandia affinis</name>
    <dbReference type="NCBI Taxonomy" id="143900"/>
    <lineage>
        <taxon>Eukaryota</taxon>
        <taxon>Metazoa</taxon>
        <taxon>Chordata</taxon>
        <taxon>Craniata</taxon>
        <taxon>Vertebrata</taxon>
        <taxon>Euteleostomi</taxon>
        <taxon>Actinopterygii</taxon>
        <taxon>Neopterygii</taxon>
        <taxon>Teleostei</taxon>
        <taxon>Notacanthiformes</taxon>
        <taxon>Halosauridae</taxon>
        <taxon>Aldrovandia</taxon>
    </lineage>
</organism>
<feature type="compositionally biased region" description="Acidic residues" evidence="1">
    <location>
        <begin position="228"/>
        <end position="240"/>
    </location>
</feature>
<dbReference type="GO" id="GO:0042461">
    <property type="term" value="P:photoreceptor cell development"/>
    <property type="evidence" value="ECO:0007669"/>
    <property type="project" value="TreeGrafter"/>
</dbReference>
<feature type="region of interest" description="Disordered" evidence="1">
    <location>
        <begin position="410"/>
        <end position="441"/>
    </location>
</feature>